<dbReference type="InterPro" id="IPR019137">
    <property type="entry name" value="Nck-associated_protein-1"/>
</dbReference>
<sequence>MMARQLNPSQQKIAEKLIILNDRGVGILTRIYNIKKACGDTKSKPGFLSEKSLESSIKFIVKRFPNIDVKGLQAIQNIKQDVIKSLSLYYYTFVDLLDFKDNVCELLTTMDALQIHLDITINFELTKNYLDLVTTYVSLMILLSRVEDRKAVLGLFNAAYEMQNNSTDASFPRLGQMIIDYDIPLKKLSDEFIPHQRLLSAAIISLAQVYPMRNLTAEKWRELQILSLVGNPAMFLKPSKTNTMSCEYVSLETMERWIIFGLLLNHQMLGQSNPATNMWISALEGCWVIALFRDEVIYIHQYIQNTFEGMKGYSKRISEVKDAYNTALQKASLMHRERRKFLRTALKELALIMTDQPGLLGPKALLIFIGLCFARDEILWLLRHNDNPPIVKSKGKNPEDLVDRQLPELLFHMEELRALVRKYSQVLQRYYVQYLSGYDATDLGIKMQNLQVCPEEESIILSSLYNNAHALTVKQVEENEPFDFRAFRLDWFRLQTLMSAKSSVRITDHADLARLLDSMVFHTKMVDNLDEILVETSDLSIFCFYSKMFEDQFHMCLEFPAQNRYIIAFPLICSHFQNCTHEMCPEERHHIRERSLSVVNMFLDEMAKEAKNIITTICDEQCLMADALLPKHCAKILSAQASRKKKDKAKKHMDDIKRPGDESYRKTREDLTTMDKLHMALTELCFAINYCTTINCWEYAFSPREYLCQHLETRFSRALVGMVMFNPDTREIAKPSELLASVRAYMNVLQTVENYVHIDITRVFNNCLLQQTQTTDSHGEKTIAAHYNSWYSDALLFKVSGGNIVYSMNQRAFVSITPEGCIPFNPEEYSDYNELRALAELIGPYGMKLLNESLMWHIANQVQELKKLVVMNKEILITLRSNFDKPDIMKEHFKKLQQVDNVLQRMTIIGVILSFRQLTQEALHDVLEKRIPFLLSSIKDFQEHVPGGDPLKTVNEMAAAAGIKCRVDPTLSTALKAQKPEHDEGEHLIVCLMMVFVAVSIPKLAKNDTSFYKASLEAHINNTHCMALAINNIFGALFTICNQNDIEDRMKEFLALASSSLLRLGQESDKESIKNRESIYLLLDQIVQESPFLTMDLLESCFPYALIRNAYHAVYKQEQLGVH</sequence>
<reference evidence="3" key="1">
    <citation type="submission" date="2018-07" db="EMBL/GenBank/DDBJ databases">
        <authorList>
            <person name="Quirk P.G."/>
            <person name="Krulwich T.A."/>
        </authorList>
    </citation>
    <scope>NUCLEOTIDE SEQUENCE</scope>
</reference>
<evidence type="ECO:0000313" key="3">
    <source>
        <dbReference type="EMBL" id="SSX18267.1"/>
    </source>
</evidence>
<comment type="similarity">
    <text evidence="1">Belongs to the HEM-1/HEM-2 family.</text>
</comment>
<dbReference type="EMBL" id="UFQT01000031">
    <property type="protein sequence ID" value="SSX18267.1"/>
    <property type="molecule type" value="Genomic_DNA"/>
</dbReference>
<gene>
    <name evidence="3" type="primary">CSON008459</name>
</gene>
<evidence type="ECO:0000256" key="1">
    <source>
        <dbReference type="ARBA" id="ARBA00037947"/>
    </source>
</evidence>
<dbReference type="OMA" id="INVWEYT"/>
<dbReference type="PANTHER" id="PTHR12093">
    <property type="entry name" value="NCK-ASSOCIATED PROTEIN 1"/>
    <property type="match status" value="1"/>
</dbReference>
<dbReference type="Pfam" id="PF09735">
    <property type="entry name" value="Nckap1"/>
    <property type="match status" value="1"/>
</dbReference>
<proteinExistence type="inferred from homology"/>
<feature type="compositionally biased region" description="Basic and acidic residues" evidence="2">
    <location>
        <begin position="652"/>
        <end position="663"/>
    </location>
</feature>
<name>A0A336LPG5_CULSO</name>
<protein>
    <submittedName>
        <fullName evidence="3">CSON008459 protein</fullName>
    </submittedName>
</protein>
<feature type="region of interest" description="Disordered" evidence="2">
    <location>
        <begin position="644"/>
        <end position="663"/>
    </location>
</feature>
<evidence type="ECO:0000256" key="2">
    <source>
        <dbReference type="SAM" id="MobiDB-lite"/>
    </source>
</evidence>
<dbReference type="GO" id="GO:0031209">
    <property type="term" value="C:SCAR complex"/>
    <property type="evidence" value="ECO:0007669"/>
    <property type="project" value="TreeGrafter"/>
</dbReference>
<dbReference type="AlphaFoldDB" id="A0A336LPG5"/>
<dbReference type="GO" id="GO:0016477">
    <property type="term" value="P:cell migration"/>
    <property type="evidence" value="ECO:0007669"/>
    <property type="project" value="TreeGrafter"/>
</dbReference>
<dbReference type="PANTHER" id="PTHR12093:SF10">
    <property type="entry name" value="MEMBRANE-ASSOCIATED PROTEIN HEM"/>
    <property type="match status" value="1"/>
</dbReference>
<organism evidence="3">
    <name type="scientific">Culicoides sonorensis</name>
    <name type="common">Biting midge</name>
    <dbReference type="NCBI Taxonomy" id="179676"/>
    <lineage>
        <taxon>Eukaryota</taxon>
        <taxon>Metazoa</taxon>
        <taxon>Ecdysozoa</taxon>
        <taxon>Arthropoda</taxon>
        <taxon>Hexapoda</taxon>
        <taxon>Insecta</taxon>
        <taxon>Pterygota</taxon>
        <taxon>Neoptera</taxon>
        <taxon>Endopterygota</taxon>
        <taxon>Diptera</taxon>
        <taxon>Nematocera</taxon>
        <taxon>Chironomoidea</taxon>
        <taxon>Ceratopogonidae</taxon>
        <taxon>Ceratopogoninae</taxon>
        <taxon>Culicoides</taxon>
        <taxon>Monoculicoides</taxon>
    </lineage>
</organism>
<accession>A0A336LPG5</accession>
<dbReference type="GO" id="GO:0030031">
    <property type="term" value="P:cell projection assembly"/>
    <property type="evidence" value="ECO:0007669"/>
    <property type="project" value="TreeGrafter"/>
</dbReference>
<dbReference type="GO" id="GO:0030866">
    <property type="term" value="P:cortical actin cytoskeleton organization"/>
    <property type="evidence" value="ECO:0007669"/>
    <property type="project" value="TreeGrafter"/>
</dbReference>
<dbReference type="VEuPathDB" id="VectorBase:CSON008459"/>
<dbReference type="GO" id="GO:0048812">
    <property type="term" value="P:neuron projection morphogenesis"/>
    <property type="evidence" value="ECO:0007669"/>
    <property type="project" value="TreeGrafter"/>
</dbReference>